<dbReference type="AlphaFoldDB" id="A0A7G9L7D3"/>
<evidence type="ECO:0000313" key="2">
    <source>
        <dbReference type="Proteomes" id="UP000515808"/>
    </source>
</evidence>
<dbReference type="KEGG" id="ppec:H9W90_10020"/>
<name>A0A7G9L7D3_9FLAO</name>
<dbReference type="EMBL" id="CP060695">
    <property type="protein sequence ID" value="QNM84532.1"/>
    <property type="molecule type" value="Genomic_DNA"/>
</dbReference>
<gene>
    <name evidence="1" type="ORF">H9W90_10020</name>
</gene>
<sequence length="149" mass="17526">MTIKYFLNPLFLKPKLSLPEIIKFLNEKKCSFIEYKNLNKNEKQRNIFNHTKGFTIENVIYAKSEYKIIGFSESENIYKIFWLNLESSLRLFGKRELNFIEEKDSELLIELQNKYNKEIIIVTDKCPACKNGILTNEIECKSCGLNLVA</sequence>
<evidence type="ECO:0000313" key="1">
    <source>
        <dbReference type="EMBL" id="QNM84532.1"/>
    </source>
</evidence>
<proteinExistence type="predicted"/>
<dbReference type="RefSeq" id="WP_187481463.1">
    <property type="nucleotide sequence ID" value="NZ_CP060695.1"/>
</dbReference>
<organism evidence="1 2">
    <name type="scientific">Polaribacter pectinis</name>
    <dbReference type="NCBI Taxonomy" id="2738844"/>
    <lineage>
        <taxon>Bacteria</taxon>
        <taxon>Pseudomonadati</taxon>
        <taxon>Bacteroidota</taxon>
        <taxon>Flavobacteriia</taxon>
        <taxon>Flavobacteriales</taxon>
        <taxon>Flavobacteriaceae</taxon>
    </lineage>
</organism>
<keyword evidence="2" id="KW-1185">Reference proteome</keyword>
<reference evidence="1 2" key="1">
    <citation type="submission" date="2020-08" db="EMBL/GenBank/DDBJ databases">
        <title>Polaribacter sp. L12M9 isolated from gut of the Korean scallop.</title>
        <authorList>
            <person name="Jeong Y.S."/>
        </authorList>
    </citation>
    <scope>NUCLEOTIDE SEQUENCE [LARGE SCALE GENOMIC DNA]</scope>
    <source>
        <strain evidence="1 2">L12M9</strain>
    </source>
</reference>
<accession>A0A7G9L7D3</accession>
<dbReference type="Proteomes" id="UP000515808">
    <property type="component" value="Chromosome"/>
</dbReference>
<protein>
    <submittedName>
        <fullName evidence="1">Uncharacterized protein</fullName>
    </submittedName>
</protein>